<dbReference type="GO" id="GO:0030864">
    <property type="term" value="C:cortical actin cytoskeleton"/>
    <property type="evidence" value="ECO:0007669"/>
    <property type="project" value="TreeGrafter"/>
</dbReference>
<proteinExistence type="predicted"/>
<keyword evidence="5" id="KW-1185">Reference proteome</keyword>
<dbReference type="GO" id="GO:0030833">
    <property type="term" value="P:regulation of actin filament polymerization"/>
    <property type="evidence" value="ECO:0007669"/>
    <property type="project" value="TreeGrafter"/>
</dbReference>
<gene>
    <name evidence="4" type="ORF">KCU98_g21629</name>
    <name evidence="3" type="ORF">KCU98_g21643</name>
</gene>
<dbReference type="Pfam" id="PF00241">
    <property type="entry name" value="Cofilin_ADF"/>
    <property type="match status" value="1"/>
</dbReference>
<dbReference type="FunFam" id="3.40.20.10:FF:000045">
    <property type="entry name" value="Actin binding protein, putative"/>
    <property type="match status" value="1"/>
</dbReference>
<evidence type="ECO:0000313" key="3">
    <source>
        <dbReference type="EMBL" id="KAG9924357.1"/>
    </source>
</evidence>
<dbReference type="GO" id="GO:0051015">
    <property type="term" value="F:actin filament binding"/>
    <property type="evidence" value="ECO:0007669"/>
    <property type="project" value="TreeGrafter"/>
</dbReference>
<dbReference type="PANTHER" id="PTHR10829">
    <property type="entry name" value="CORTACTIN AND DREBRIN"/>
    <property type="match status" value="1"/>
</dbReference>
<feature type="compositionally biased region" description="Polar residues" evidence="1">
    <location>
        <begin position="1"/>
        <end position="19"/>
    </location>
</feature>
<reference evidence="4" key="1">
    <citation type="journal article" date="2021" name="J Fungi (Basel)">
        <title>Virulence traits and population genomics of the black yeast Aureobasidium melanogenum.</title>
        <authorList>
            <person name="Cernosa A."/>
            <person name="Sun X."/>
            <person name="Gostincar C."/>
            <person name="Fang C."/>
            <person name="Gunde-Cimerman N."/>
            <person name="Song Z."/>
        </authorList>
    </citation>
    <scope>NUCLEOTIDE SEQUENCE</scope>
    <source>
        <strain evidence="4">EXF-9298</strain>
    </source>
</reference>
<dbReference type="Proteomes" id="UP000729357">
    <property type="component" value="Unassembled WGS sequence"/>
</dbReference>
<dbReference type="EMBL" id="JAHFXS010007694">
    <property type="protein sequence ID" value="KAG9924431.1"/>
    <property type="molecule type" value="Genomic_DNA"/>
</dbReference>
<dbReference type="GO" id="GO:0030427">
    <property type="term" value="C:site of polarized growth"/>
    <property type="evidence" value="ECO:0007669"/>
    <property type="project" value="TreeGrafter"/>
</dbReference>
<feature type="domain" description="ADF-H" evidence="2">
    <location>
        <begin position="5"/>
        <end position="116"/>
    </location>
</feature>
<accession>A0A9P8F231</accession>
<dbReference type="GO" id="GO:0005884">
    <property type="term" value="C:actin filament"/>
    <property type="evidence" value="ECO:0007669"/>
    <property type="project" value="TreeGrafter"/>
</dbReference>
<dbReference type="PROSITE" id="PS51263">
    <property type="entry name" value="ADF_H"/>
    <property type="match status" value="1"/>
</dbReference>
<comment type="caution">
    <text evidence="4">The sequence shown here is derived from an EMBL/GenBank/DDBJ whole genome shotgun (WGS) entry which is preliminary data.</text>
</comment>
<dbReference type="PANTHER" id="PTHR10829:SF25">
    <property type="entry name" value="DREBRIN-LIKE PROTEIN"/>
    <property type="match status" value="1"/>
</dbReference>
<protein>
    <recommendedName>
        <fullName evidence="2">ADF-H domain-containing protein</fullName>
    </recommendedName>
</protein>
<sequence length="116" mass="12537">MASLNLSTNGPSIKKSYQSIVDGPAPSSNSPTYAQWAVYSVQAPLTSAFQQDSSKESVLKVQTTGEGELEELLDEFSDGRIQFAFAKLKDPNSGLPKSVLISWCGEGVPERTKGYF</sequence>
<dbReference type="EMBL" id="JAHFXS010007708">
    <property type="protein sequence ID" value="KAG9924357.1"/>
    <property type="molecule type" value="Genomic_DNA"/>
</dbReference>
<feature type="region of interest" description="Disordered" evidence="1">
    <location>
        <begin position="1"/>
        <end position="29"/>
    </location>
</feature>
<dbReference type="InterPro" id="IPR002108">
    <property type="entry name" value="ADF-H"/>
</dbReference>
<feature type="non-terminal residue" evidence="4">
    <location>
        <position position="116"/>
    </location>
</feature>
<evidence type="ECO:0000313" key="4">
    <source>
        <dbReference type="EMBL" id="KAG9924431.1"/>
    </source>
</evidence>
<dbReference type="Gene3D" id="3.40.20.10">
    <property type="entry name" value="Severin"/>
    <property type="match status" value="1"/>
</dbReference>
<dbReference type="InterPro" id="IPR029006">
    <property type="entry name" value="ADF-H/Gelsolin-like_dom_sf"/>
</dbReference>
<evidence type="ECO:0000256" key="1">
    <source>
        <dbReference type="SAM" id="MobiDB-lite"/>
    </source>
</evidence>
<reference evidence="4" key="2">
    <citation type="submission" date="2021-08" db="EMBL/GenBank/DDBJ databases">
        <authorList>
            <person name="Gostincar C."/>
            <person name="Sun X."/>
            <person name="Song Z."/>
            <person name="Gunde-Cimerman N."/>
        </authorList>
    </citation>
    <scope>NUCLEOTIDE SEQUENCE</scope>
    <source>
        <strain evidence="4">EXF-9298</strain>
    </source>
</reference>
<evidence type="ECO:0000259" key="2">
    <source>
        <dbReference type="PROSITE" id="PS51263"/>
    </source>
</evidence>
<organism evidence="4 5">
    <name type="scientific">Aureobasidium melanogenum</name>
    <name type="common">Aureobasidium pullulans var. melanogenum</name>
    <dbReference type="NCBI Taxonomy" id="46634"/>
    <lineage>
        <taxon>Eukaryota</taxon>
        <taxon>Fungi</taxon>
        <taxon>Dikarya</taxon>
        <taxon>Ascomycota</taxon>
        <taxon>Pezizomycotina</taxon>
        <taxon>Dothideomycetes</taxon>
        <taxon>Dothideomycetidae</taxon>
        <taxon>Dothideales</taxon>
        <taxon>Saccotheciaceae</taxon>
        <taxon>Aureobasidium</taxon>
    </lineage>
</organism>
<evidence type="ECO:0000313" key="5">
    <source>
        <dbReference type="Proteomes" id="UP000729357"/>
    </source>
</evidence>
<dbReference type="SUPFAM" id="SSF55753">
    <property type="entry name" value="Actin depolymerizing proteins"/>
    <property type="match status" value="1"/>
</dbReference>
<name>A0A9P8F231_AURME</name>
<dbReference type="AlphaFoldDB" id="A0A9P8F231"/>